<keyword evidence="3" id="KW-1185">Reference proteome</keyword>
<comment type="caution">
    <text evidence="2">The sequence shown here is derived from an EMBL/GenBank/DDBJ whole genome shotgun (WGS) entry which is preliminary data.</text>
</comment>
<feature type="region of interest" description="Disordered" evidence="1">
    <location>
        <begin position="49"/>
        <end position="70"/>
    </location>
</feature>
<proteinExistence type="predicted"/>
<gene>
    <name evidence="2" type="ORF">GCM10023196_006670</name>
</gene>
<accession>A0ABP8U3K9</accession>
<protein>
    <submittedName>
        <fullName evidence="2">Uncharacterized protein</fullName>
    </submittedName>
</protein>
<name>A0ABP8U3K9_9ACTN</name>
<organism evidence="2 3">
    <name type="scientific">Actinoallomurus vinaceus</name>
    <dbReference type="NCBI Taxonomy" id="1080074"/>
    <lineage>
        <taxon>Bacteria</taxon>
        <taxon>Bacillati</taxon>
        <taxon>Actinomycetota</taxon>
        <taxon>Actinomycetes</taxon>
        <taxon>Streptosporangiales</taxon>
        <taxon>Thermomonosporaceae</taxon>
        <taxon>Actinoallomurus</taxon>
    </lineage>
</organism>
<sequence>MIFGGERMRLSLHPRQMGGAIPIDAGLDGAAHAHQTDVAVEIRAVPGNRKQRSEVPTGGVAPQMRDHGIPVSHPVAAHLDRRRTVEPQMPGAEGFRVFGHHLSDHRWRAAVVRSGYNEMGRHEPFFEVPGPRNGRRPTDMR</sequence>
<reference evidence="3" key="1">
    <citation type="journal article" date="2019" name="Int. J. Syst. Evol. Microbiol.">
        <title>The Global Catalogue of Microorganisms (GCM) 10K type strain sequencing project: providing services to taxonomists for standard genome sequencing and annotation.</title>
        <authorList>
            <consortium name="The Broad Institute Genomics Platform"/>
            <consortium name="The Broad Institute Genome Sequencing Center for Infectious Disease"/>
            <person name="Wu L."/>
            <person name="Ma J."/>
        </authorList>
    </citation>
    <scope>NUCLEOTIDE SEQUENCE [LARGE SCALE GENOMIC DNA]</scope>
    <source>
        <strain evidence="3">JCM 17939</strain>
    </source>
</reference>
<evidence type="ECO:0000256" key="1">
    <source>
        <dbReference type="SAM" id="MobiDB-lite"/>
    </source>
</evidence>
<evidence type="ECO:0000313" key="3">
    <source>
        <dbReference type="Proteomes" id="UP001501442"/>
    </source>
</evidence>
<dbReference type="Proteomes" id="UP001501442">
    <property type="component" value="Unassembled WGS sequence"/>
</dbReference>
<dbReference type="EMBL" id="BAABHK010000001">
    <property type="protein sequence ID" value="GAA4620898.1"/>
    <property type="molecule type" value="Genomic_DNA"/>
</dbReference>
<evidence type="ECO:0000313" key="2">
    <source>
        <dbReference type="EMBL" id="GAA4620898.1"/>
    </source>
</evidence>